<reference evidence="1 2" key="1">
    <citation type="submission" date="2023-11" db="EMBL/GenBank/DDBJ databases">
        <title>Draft genome sequence of Microbacterium arthrosphaerae JCM 30492.</title>
        <authorList>
            <person name="Zhang G."/>
            <person name="Ding Y."/>
        </authorList>
    </citation>
    <scope>NUCLEOTIDE SEQUENCE [LARGE SCALE GENOMIC DNA]</scope>
    <source>
        <strain evidence="1 2">JCM 30492</strain>
    </source>
</reference>
<dbReference type="RefSeq" id="WP_318354011.1">
    <property type="nucleotide sequence ID" value="NZ_JAWQEV010000003.1"/>
</dbReference>
<name>A0ABU4H2F5_9MICO</name>
<sequence>MTRWVQEVASLVHAMMTLPAGAWLEVDSHRLRVVSDVELQHEVSHSEGVFTVSRVERGNVSPLFRSNDQRAIVARLALLGRFPDSVRGCVYRRPPGFSTTQDAGEPAFFRWGEDQWAAALAQDSSLELGLVWAWVFAAEDSRIRTWTSPSRDGTLLWPDSAGERCALPAELAYGMTVDAWEAWLMEHPELDGGRTCCP</sequence>
<keyword evidence="2" id="KW-1185">Reference proteome</keyword>
<dbReference type="EMBL" id="JAWQEV010000003">
    <property type="protein sequence ID" value="MDW4573511.1"/>
    <property type="molecule type" value="Genomic_DNA"/>
</dbReference>
<accession>A0ABU4H2F5</accession>
<gene>
    <name evidence="1" type="ORF">R8Z58_12075</name>
</gene>
<organism evidence="1 2">
    <name type="scientific">Microbacterium arthrosphaerae</name>
    <dbReference type="NCBI Taxonomy" id="792652"/>
    <lineage>
        <taxon>Bacteria</taxon>
        <taxon>Bacillati</taxon>
        <taxon>Actinomycetota</taxon>
        <taxon>Actinomycetes</taxon>
        <taxon>Micrococcales</taxon>
        <taxon>Microbacteriaceae</taxon>
        <taxon>Microbacterium</taxon>
    </lineage>
</organism>
<proteinExistence type="predicted"/>
<evidence type="ECO:0000313" key="2">
    <source>
        <dbReference type="Proteomes" id="UP001283109"/>
    </source>
</evidence>
<evidence type="ECO:0000313" key="1">
    <source>
        <dbReference type="EMBL" id="MDW4573511.1"/>
    </source>
</evidence>
<dbReference type="Proteomes" id="UP001283109">
    <property type="component" value="Unassembled WGS sequence"/>
</dbReference>
<comment type="caution">
    <text evidence="1">The sequence shown here is derived from an EMBL/GenBank/DDBJ whole genome shotgun (WGS) entry which is preliminary data.</text>
</comment>
<protein>
    <submittedName>
        <fullName evidence="1">Uncharacterized protein</fullName>
    </submittedName>
</protein>